<feature type="domain" description="Peptidase S8/S53" evidence="9">
    <location>
        <begin position="107"/>
        <end position="396"/>
    </location>
</feature>
<evidence type="ECO:0000259" key="9">
    <source>
        <dbReference type="Pfam" id="PF00082"/>
    </source>
</evidence>
<dbReference type="EMBL" id="JAPQKO010000001">
    <property type="protein sequence ID" value="KAJ5183362.1"/>
    <property type="molecule type" value="Genomic_DNA"/>
</dbReference>
<dbReference type="Pfam" id="PF00082">
    <property type="entry name" value="Peptidase_S8"/>
    <property type="match status" value="1"/>
</dbReference>
<sequence>MILRVILPFLLAIQSAIGLPTIDNSTYPDDLSPLASNDVHSGWTELPEGQDDDLPRSSRSLAKRHSAKGRVIDQTNPDLSALLRFASQPKGSDIENVIGFQYLDYAGADVTVYMHDTGLYVDHPEFKGKREKGVKKPNVQVILPKKTLKGEGFPQVQGDPDGHGTCASSLVIGRLYGIAKGASLKMVPFGDIRNDDYMLTGLQAIVDDIKRKKKQKGSKGFFPVVNLSYTIGTARRKNANKDVFAKYRQLYLDMVNEGALLIAPVSNVDETFTTTSVNQYPARYAEEDDFKDSMIITGGVDMYGKKWKHSQDGPLIQGWAPAIAMDNTPKGDMSWKDDNWQGISCAGLGKPDLDIQDRGTSYTAPPYAGLAAYFYSSYSNLRGVGAARKVKNKILSANYARADGGPDCLWNLRQGQLACG</sequence>
<dbReference type="OrthoDB" id="4227149at2759"/>
<feature type="signal peptide" evidence="8">
    <location>
        <begin position="1"/>
        <end position="18"/>
    </location>
</feature>
<evidence type="ECO:0000256" key="5">
    <source>
        <dbReference type="ARBA" id="ARBA00022825"/>
    </source>
</evidence>
<feature type="region of interest" description="Disordered" evidence="7">
    <location>
        <begin position="38"/>
        <end position="70"/>
    </location>
</feature>
<evidence type="ECO:0000256" key="3">
    <source>
        <dbReference type="ARBA" id="ARBA00022729"/>
    </source>
</evidence>
<keyword evidence="6" id="KW-0865">Zymogen</keyword>
<keyword evidence="11" id="KW-1185">Reference proteome</keyword>
<evidence type="ECO:0000256" key="2">
    <source>
        <dbReference type="ARBA" id="ARBA00022670"/>
    </source>
</evidence>
<dbReference type="AlphaFoldDB" id="A0A9W9ISR8"/>
<dbReference type="InterPro" id="IPR000209">
    <property type="entry name" value="Peptidase_S8/S53_dom"/>
</dbReference>
<protein>
    <submittedName>
        <fullName evidence="10">Subtilisin-like protease</fullName>
    </submittedName>
</protein>
<accession>A0A9W9ISR8</accession>
<keyword evidence="3 8" id="KW-0732">Signal</keyword>
<evidence type="ECO:0000256" key="6">
    <source>
        <dbReference type="ARBA" id="ARBA00023145"/>
    </source>
</evidence>
<feature type="chain" id="PRO_5040868310" evidence="8">
    <location>
        <begin position="19"/>
        <end position="420"/>
    </location>
</feature>
<dbReference type="InterPro" id="IPR050131">
    <property type="entry name" value="Peptidase_S8_subtilisin-like"/>
</dbReference>
<reference evidence="10" key="1">
    <citation type="submission" date="2022-11" db="EMBL/GenBank/DDBJ databases">
        <authorList>
            <person name="Petersen C."/>
        </authorList>
    </citation>
    <scope>NUCLEOTIDE SEQUENCE</scope>
    <source>
        <strain evidence="10">IBT 21917</strain>
    </source>
</reference>
<evidence type="ECO:0000313" key="10">
    <source>
        <dbReference type="EMBL" id="KAJ5183362.1"/>
    </source>
</evidence>
<comment type="caution">
    <text evidence="10">The sequence shown here is derived from an EMBL/GenBank/DDBJ whole genome shotgun (WGS) entry which is preliminary data.</text>
</comment>
<dbReference type="PANTHER" id="PTHR43806">
    <property type="entry name" value="PEPTIDASE S8"/>
    <property type="match status" value="1"/>
</dbReference>
<organism evidence="10 11">
    <name type="scientific">Penicillium capsulatum</name>
    <dbReference type="NCBI Taxonomy" id="69766"/>
    <lineage>
        <taxon>Eukaryota</taxon>
        <taxon>Fungi</taxon>
        <taxon>Dikarya</taxon>
        <taxon>Ascomycota</taxon>
        <taxon>Pezizomycotina</taxon>
        <taxon>Eurotiomycetes</taxon>
        <taxon>Eurotiomycetidae</taxon>
        <taxon>Eurotiales</taxon>
        <taxon>Aspergillaceae</taxon>
        <taxon>Penicillium</taxon>
    </lineage>
</organism>
<keyword evidence="4" id="KW-0378">Hydrolase</keyword>
<dbReference type="GO" id="GO:0004252">
    <property type="term" value="F:serine-type endopeptidase activity"/>
    <property type="evidence" value="ECO:0007669"/>
    <property type="project" value="InterPro"/>
</dbReference>
<evidence type="ECO:0000313" key="11">
    <source>
        <dbReference type="Proteomes" id="UP001146351"/>
    </source>
</evidence>
<evidence type="ECO:0000256" key="7">
    <source>
        <dbReference type="SAM" id="MobiDB-lite"/>
    </source>
</evidence>
<keyword evidence="5" id="KW-0720">Serine protease</keyword>
<comment type="similarity">
    <text evidence="1">Belongs to the peptidase S8 family.</text>
</comment>
<dbReference type="InterPro" id="IPR015500">
    <property type="entry name" value="Peptidase_S8_subtilisin-rel"/>
</dbReference>
<dbReference type="Proteomes" id="UP001146351">
    <property type="component" value="Unassembled WGS sequence"/>
</dbReference>
<reference evidence="10" key="2">
    <citation type="journal article" date="2023" name="IMA Fungus">
        <title>Comparative genomic study of the Penicillium genus elucidates a diverse pangenome and 15 lateral gene transfer events.</title>
        <authorList>
            <person name="Petersen C."/>
            <person name="Sorensen T."/>
            <person name="Nielsen M.R."/>
            <person name="Sondergaard T.E."/>
            <person name="Sorensen J.L."/>
            <person name="Fitzpatrick D.A."/>
            <person name="Frisvad J.C."/>
            <person name="Nielsen K.L."/>
        </authorList>
    </citation>
    <scope>NUCLEOTIDE SEQUENCE</scope>
    <source>
        <strain evidence="10">IBT 21917</strain>
    </source>
</reference>
<name>A0A9W9ISR8_9EURO</name>
<dbReference type="Gene3D" id="3.40.50.200">
    <property type="entry name" value="Peptidase S8/S53 domain"/>
    <property type="match status" value="1"/>
</dbReference>
<keyword evidence="2 10" id="KW-0645">Protease</keyword>
<proteinExistence type="inferred from homology"/>
<evidence type="ECO:0000256" key="4">
    <source>
        <dbReference type="ARBA" id="ARBA00022801"/>
    </source>
</evidence>
<dbReference type="GO" id="GO:0006508">
    <property type="term" value="P:proteolysis"/>
    <property type="evidence" value="ECO:0007669"/>
    <property type="project" value="UniProtKB-KW"/>
</dbReference>
<evidence type="ECO:0000256" key="1">
    <source>
        <dbReference type="ARBA" id="ARBA00011073"/>
    </source>
</evidence>
<dbReference type="SUPFAM" id="SSF52743">
    <property type="entry name" value="Subtilisin-like"/>
    <property type="match status" value="1"/>
</dbReference>
<dbReference type="PRINTS" id="PR00723">
    <property type="entry name" value="SUBTILISIN"/>
</dbReference>
<evidence type="ECO:0000256" key="8">
    <source>
        <dbReference type="SAM" id="SignalP"/>
    </source>
</evidence>
<dbReference type="InterPro" id="IPR036852">
    <property type="entry name" value="Peptidase_S8/S53_dom_sf"/>
</dbReference>
<dbReference type="PANTHER" id="PTHR43806:SF11">
    <property type="entry name" value="CEREVISIN-RELATED"/>
    <property type="match status" value="1"/>
</dbReference>
<gene>
    <name evidence="10" type="ORF">N7492_000978</name>
</gene>